<dbReference type="InterPro" id="IPR000073">
    <property type="entry name" value="AB_hydrolase_1"/>
</dbReference>
<reference evidence="2 3" key="1">
    <citation type="submission" date="2020-07" db="EMBL/GenBank/DDBJ databases">
        <title>Comparative genomics of pyrophilous fungi reveals a link between fire events and developmental genes.</title>
        <authorList>
            <consortium name="DOE Joint Genome Institute"/>
            <person name="Steindorff A.S."/>
            <person name="Carver A."/>
            <person name="Calhoun S."/>
            <person name="Stillman K."/>
            <person name="Liu H."/>
            <person name="Lipzen A."/>
            <person name="Pangilinan J."/>
            <person name="Labutti K."/>
            <person name="Bruns T.D."/>
            <person name="Grigoriev I.V."/>
        </authorList>
    </citation>
    <scope>NUCLEOTIDE SEQUENCE [LARGE SCALE GENOMIC DNA]</scope>
    <source>
        <strain evidence="2 3">CBS 144469</strain>
    </source>
</reference>
<dbReference type="EMBL" id="JACGCI010000005">
    <property type="protein sequence ID" value="KAF6763978.1"/>
    <property type="molecule type" value="Genomic_DNA"/>
</dbReference>
<evidence type="ECO:0000313" key="3">
    <source>
        <dbReference type="Proteomes" id="UP000521943"/>
    </source>
</evidence>
<dbReference type="GO" id="GO:0016787">
    <property type="term" value="F:hydrolase activity"/>
    <property type="evidence" value="ECO:0007669"/>
    <property type="project" value="UniProtKB-KW"/>
</dbReference>
<evidence type="ECO:0000259" key="1">
    <source>
        <dbReference type="Pfam" id="PF12697"/>
    </source>
</evidence>
<keyword evidence="2" id="KW-0378">Hydrolase</keyword>
<dbReference type="Proteomes" id="UP000521943">
    <property type="component" value="Unassembled WGS sequence"/>
</dbReference>
<dbReference type="Pfam" id="PF12697">
    <property type="entry name" value="Abhydrolase_6"/>
    <property type="match status" value="1"/>
</dbReference>
<proteinExistence type="predicted"/>
<dbReference type="SUPFAM" id="SSF53474">
    <property type="entry name" value="alpha/beta-Hydrolases"/>
    <property type="match status" value="1"/>
</dbReference>
<protein>
    <submittedName>
        <fullName evidence="2">Alpha/Beta hydrolase protein</fullName>
    </submittedName>
</protein>
<dbReference type="InterPro" id="IPR029058">
    <property type="entry name" value="AB_hydrolase_fold"/>
</dbReference>
<evidence type="ECO:0000313" key="2">
    <source>
        <dbReference type="EMBL" id="KAF6763978.1"/>
    </source>
</evidence>
<name>A0A8H6IEG8_9AGAR</name>
<sequence>MSKNLHRRNVREHFGMGRARDGCKSAFVRPPRNGPPAGDDVITIELLALDLLELIAHLKWPEVALLGYSMGGVIAQQLLTLPFREVSPVRLPFTITHVLLAPTRCKVHANTGLRIAPQVGNRPLTPEERKAITRRVVGSLFDPAWIELNPARFELLLNRSIDNLRLETSRYPRFWNRVYLLGEIAKQGAALQKFKFDHLLCKIPSHTRILVVHGMLDQVIPYHCGEEIVNSIPNVRSAELGVGSGQIPSLDFGHYFYQYFDARVWYDLLHNFVEERSDSY</sequence>
<gene>
    <name evidence="2" type="ORF">DFP72DRAFT_1137075</name>
</gene>
<accession>A0A8H6IEG8</accession>
<keyword evidence="3" id="KW-1185">Reference proteome</keyword>
<feature type="domain" description="AB hydrolase-1" evidence="1">
    <location>
        <begin position="44"/>
        <end position="158"/>
    </location>
</feature>
<dbReference type="OrthoDB" id="8119704at2759"/>
<comment type="caution">
    <text evidence="2">The sequence shown here is derived from an EMBL/GenBank/DDBJ whole genome shotgun (WGS) entry which is preliminary data.</text>
</comment>
<dbReference type="AlphaFoldDB" id="A0A8H6IEG8"/>
<organism evidence="2 3">
    <name type="scientific">Ephemerocybe angulata</name>
    <dbReference type="NCBI Taxonomy" id="980116"/>
    <lineage>
        <taxon>Eukaryota</taxon>
        <taxon>Fungi</taxon>
        <taxon>Dikarya</taxon>
        <taxon>Basidiomycota</taxon>
        <taxon>Agaricomycotina</taxon>
        <taxon>Agaricomycetes</taxon>
        <taxon>Agaricomycetidae</taxon>
        <taxon>Agaricales</taxon>
        <taxon>Agaricineae</taxon>
        <taxon>Psathyrellaceae</taxon>
        <taxon>Ephemerocybe</taxon>
    </lineage>
</organism>
<dbReference type="Gene3D" id="3.40.50.1820">
    <property type="entry name" value="alpha/beta hydrolase"/>
    <property type="match status" value="1"/>
</dbReference>